<dbReference type="InterPro" id="IPR012337">
    <property type="entry name" value="RNaseH-like_sf"/>
</dbReference>
<dbReference type="Gene3D" id="3.30.420.10">
    <property type="entry name" value="Ribonuclease H-like superfamily/Ribonuclease H"/>
    <property type="match status" value="1"/>
</dbReference>
<dbReference type="OrthoDB" id="2016287at2759"/>
<dbReference type="InterPro" id="IPR002156">
    <property type="entry name" value="RNaseH_domain"/>
</dbReference>
<dbReference type="PROSITE" id="PS50879">
    <property type="entry name" value="RNASE_H_1"/>
    <property type="match status" value="1"/>
</dbReference>
<dbReference type="InterPro" id="IPR036397">
    <property type="entry name" value="RNaseH_sf"/>
</dbReference>
<dbReference type="SUPFAM" id="SSF69322">
    <property type="entry name" value="Tricorn protease domain 2"/>
    <property type="match status" value="1"/>
</dbReference>
<name>A0A830HIB1_9CHLO</name>
<feature type="domain" description="RNase H type-1" evidence="1">
    <location>
        <begin position="573"/>
        <end position="718"/>
    </location>
</feature>
<organism evidence="2 3">
    <name type="scientific">Pycnococcus provasolii</name>
    <dbReference type="NCBI Taxonomy" id="41880"/>
    <lineage>
        <taxon>Eukaryota</taxon>
        <taxon>Viridiplantae</taxon>
        <taxon>Chlorophyta</taxon>
        <taxon>Pseudoscourfieldiophyceae</taxon>
        <taxon>Pseudoscourfieldiales</taxon>
        <taxon>Pycnococcaceae</taxon>
        <taxon>Pycnococcus</taxon>
    </lineage>
</organism>
<dbReference type="GO" id="GO:0003676">
    <property type="term" value="F:nucleic acid binding"/>
    <property type="evidence" value="ECO:0007669"/>
    <property type="project" value="InterPro"/>
</dbReference>
<accession>A0A830HIB1</accession>
<comment type="caution">
    <text evidence="2">The sequence shown here is derived from an EMBL/GenBank/DDBJ whole genome shotgun (WGS) entry which is preliminary data.</text>
</comment>
<dbReference type="GO" id="GO:0004523">
    <property type="term" value="F:RNA-DNA hybrid ribonuclease activity"/>
    <property type="evidence" value="ECO:0007669"/>
    <property type="project" value="InterPro"/>
</dbReference>
<proteinExistence type="predicted"/>
<evidence type="ECO:0000313" key="3">
    <source>
        <dbReference type="Proteomes" id="UP000660262"/>
    </source>
</evidence>
<gene>
    <name evidence="2" type="ORF">PPROV_000529700</name>
</gene>
<evidence type="ECO:0000259" key="1">
    <source>
        <dbReference type="PROSITE" id="PS50879"/>
    </source>
</evidence>
<dbReference type="PANTHER" id="PTHR46387:SF2">
    <property type="entry name" value="RIBONUCLEASE HI"/>
    <property type="match status" value="1"/>
</dbReference>
<sequence length="750" mass="83028">MSSGAFTSGGGEWRWTPLGVPVVYEVVALHAVYAVKFDDLPQLANTTPARGSRGERYVFLPGQLVAPMERKPCGPNNWAMRVTFDGNDAWLTELDDAGEVVLMRKHVDTKQRCYQVSSHLSGTFTSVGVRSQPDYDFAYSISEKYTGLLAKGRVITTDARVCNSKGDAFVRLTSVKTANIQSWIFEKHADGHQVLTERAVEVGEWIFEVSNSAGLAVRRWPDYDASLKLEGEELKKCGSFVAARERVQGEHGDWMYRVDGGWLFSTREGARTMRHHSSRPVSITSNPGENVIVMLDPGRWANGEDDEAEYICFVTHDDGRQVPHFHCIGTVAKQLNNCAAKGRNVTGVAVSPKGDTWYVSAGAPAHNPSAGGHAWWNGVSSSDIKNADGRIVSFGSKYVYCVGESTTEAFINGSNGFNTHNLESDLLDIMRGASRIHKLMLFHNNQYFLHTNKGFYWKINNEHLEKQINKQMHDIVSISISPRNGSWIVIYSNRYVSSTGVPDVVGRTLGTFFKEHHELVAKRSSMTAGYDAAVHTIERIPLLSQVEKAQPVLQSPSSHASSSHQPSLRRFGDARHLEAHTDGASRGNPGDAAIGVIFYDSLTQMRLLEIQECIGTRTNNEAEYHAVITTLELVLKEVNGCPLADRVLSLLVQTDSELLARQIQGTYRVSAENLKPLHSHACDLLARLNTMLANGARIEHVGRSRVADADQVANEALDRQSKRQCLSNSREGLPHTPPQKAFCVSNWRID</sequence>
<dbReference type="SUPFAM" id="SSF53098">
    <property type="entry name" value="Ribonuclease H-like"/>
    <property type="match status" value="1"/>
</dbReference>
<dbReference type="PANTHER" id="PTHR46387">
    <property type="entry name" value="POLYNUCLEOTIDYL TRANSFERASE, RIBONUCLEASE H-LIKE SUPERFAMILY PROTEIN"/>
    <property type="match status" value="1"/>
</dbReference>
<dbReference type="CDD" id="cd09279">
    <property type="entry name" value="RNase_HI_like"/>
    <property type="match status" value="1"/>
</dbReference>
<dbReference type="Proteomes" id="UP000660262">
    <property type="component" value="Unassembled WGS sequence"/>
</dbReference>
<keyword evidence="3" id="KW-1185">Reference proteome</keyword>
<protein>
    <recommendedName>
        <fullName evidence="1">RNase H type-1 domain-containing protein</fullName>
    </recommendedName>
</protein>
<evidence type="ECO:0000313" key="2">
    <source>
        <dbReference type="EMBL" id="GHP06552.1"/>
    </source>
</evidence>
<reference evidence="2" key="1">
    <citation type="submission" date="2020-10" db="EMBL/GenBank/DDBJ databases">
        <title>Unveiling of a novel bifunctional photoreceptor, Dualchrome1, isolated from a cosmopolitan green alga.</title>
        <authorList>
            <person name="Suzuki S."/>
            <person name="Kawachi M."/>
        </authorList>
    </citation>
    <scope>NUCLEOTIDE SEQUENCE</scope>
    <source>
        <strain evidence="2">NIES 2893</strain>
    </source>
</reference>
<dbReference type="Pfam" id="PF13456">
    <property type="entry name" value="RVT_3"/>
    <property type="match status" value="1"/>
</dbReference>
<dbReference type="EMBL" id="BNJQ01000013">
    <property type="protein sequence ID" value="GHP06552.1"/>
    <property type="molecule type" value="Genomic_DNA"/>
</dbReference>
<dbReference type="AlphaFoldDB" id="A0A830HIB1"/>